<keyword evidence="1" id="KW-1133">Transmembrane helix</keyword>
<feature type="transmembrane region" description="Helical" evidence="1">
    <location>
        <begin position="80"/>
        <end position="103"/>
    </location>
</feature>
<accession>A0A5B1CJW0</accession>
<evidence type="ECO:0000313" key="2">
    <source>
        <dbReference type="EMBL" id="KAA1260571.1"/>
    </source>
</evidence>
<gene>
    <name evidence="2" type="ORF">LF1_31110</name>
</gene>
<evidence type="ECO:0000256" key="1">
    <source>
        <dbReference type="SAM" id="Phobius"/>
    </source>
</evidence>
<reference evidence="2 3" key="1">
    <citation type="submission" date="2019-08" db="EMBL/GenBank/DDBJ databases">
        <title>Deep-cultivation of Planctomycetes and their phenomic and genomic characterization uncovers novel biology.</title>
        <authorList>
            <person name="Wiegand S."/>
            <person name="Jogler M."/>
            <person name="Boedeker C."/>
            <person name="Pinto D."/>
            <person name="Vollmers J."/>
            <person name="Rivas-Marin E."/>
            <person name="Kohn T."/>
            <person name="Peeters S.H."/>
            <person name="Heuer A."/>
            <person name="Rast P."/>
            <person name="Oberbeckmann S."/>
            <person name="Bunk B."/>
            <person name="Jeske O."/>
            <person name="Meyerdierks A."/>
            <person name="Storesund J.E."/>
            <person name="Kallscheuer N."/>
            <person name="Luecker S."/>
            <person name="Lage O.M."/>
            <person name="Pohl T."/>
            <person name="Merkel B.J."/>
            <person name="Hornburger P."/>
            <person name="Mueller R.-W."/>
            <person name="Bruemmer F."/>
            <person name="Labrenz M."/>
            <person name="Spormann A.M."/>
            <person name="Op Den Camp H."/>
            <person name="Overmann J."/>
            <person name="Amann R."/>
            <person name="Jetten M.S.M."/>
            <person name="Mascher T."/>
            <person name="Medema M.H."/>
            <person name="Devos D.P."/>
            <person name="Kaster A.-K."/>
            <person name="Ovreas L."/>
            <person name="Rohde M."/>
            <person name="Galperin M.Y."/>
            <person name="Jogler C."/>
        </authorList>
    </citation>
    <scope>NUCLEOTIDE SEQUENCE [LARGE SCALE GENOMIC DNA]</scope>
    <source>
        <strain evidence="2 3">LF1</strain>
    </source>
</reference>
<feature type="transmembrane region" description="Helical" evidence="1">
    <location>
        <begin position="166"/>
        <end position="184"/>
    </location>
</feature>
<protein>
    <submittedName>
        <fullName evidence="2">Uncharacterized protein</fullName>
    </submittedName>
</protein>
<proteinExistence type="predicted"/>
<dbReference type="AlphaFoldDB" id="A0A5B1CJW0"/>
<keyword evidence="3" id="KW-1185">Reference proteome</keyword>
<evidence type="ECO:0000313" key="3">
    <source>
        <dbReference type="Proteomes" id="UP000322699"/>
    </source>
</evidence>
<comment type="caution">
    <text evidence="2">The sequence shown here is derived from an EMBL/GenBank/DDBJ whole genome shotgun (WGS) entry which is preliminary data.</text>
</comment>
<feature type="transmembrane region" description="Helical" evidence="1">
    <location>
        <begin position="52"/>
        <end position="71"/>
    </location>
</feature>
<sequence length="338" mass="38636">MQRDRYFCRTVLISISFWLAMGLIPDLLLHWLGMHRFFPSSILVSFSECRMGLSTGLWSAFCIHIAIWWLWRCLNTSSTWILLWVASLSLIPTVFQLGSWIAFYDWYESDVPGGAMPFRMIGVSAISGLLIIPWCLVTVQLLSPVTCLRLRDCKVQRIDRANDRNWSIQGLMLLTFLVAVDLTIRESSNQMIREHFKDTVVNFDPGNSAGLLLLGFLWRVLRVSVIVLAGWAVVQSAVPESEGGDQSNVSKRGKRIRVAFLAVVILLGYLTNMLYLVLFSQTPGDLYLWSNTVVPTFLRKLCDFTAVYFVSVWIFRRWEKAGYQIEGSLMGWGTFPKH</sequence>
<dbReference type="EMBL" id="VRLW01000001">
    <property type="protein sequence ID" value="KAA1260571.1"/>
    <property type="molecule type" value="Genomic_DNA"/>
</dbReference>
<feature type="transmembrane region" description="Helical" evidence="1">
    <location>
        <begin position="258"/>
        <end position="277"/>
    </location>
</feature>
<feature type="transmembrane region" description="Helical" evidence="1">
    <location>
        <begin position="123"/>
        <end position="145"/>
    </location>
</feature>
<organism evidence="2 3">
    <name type="scientific">Rubripirellula obstinata</name>
    <dbReference type="NCBI Taxonomy" id="406547"/>
    <lineage>
        <taxon>Bacteria</taxon>
        <taxon>Pseudomonadati</taxon>
        <taxon>Planctomycetota</taxon>
        <taxon>Planctomycetia</taxon>
        <taxon>Pirellulales</taxon>
        <taxon>Pirellulaceae</taxon>
        <taxon>Rubripirellula</taxon>
    </lineage>
</organism>
<feature type="transmembrane region" description="Helical" evidence="1">
    <location>
        <begin position="297"/>
        <end position="315"/>
    </location>
</feature>
<keyword evidence="1" id="KW-0472">Membrane</keyword>
<dbReference type="Proteomes" id="UP000322699">
    <property type="component" value="Unassembled WGS sequence"/>
</dbReference>
<name>A0A5B1CJW0_9BACT</name>
<feature type="transmembrane region" description="Helical" evidence="1">
    <location>
        <begin position="12"/>
        <end position="32"/>
    </location>
</feature>
<keyword evidence="1" id="KW-0812">Transmembrane</keyword>